<organism evidence="1 2">
    <name type="scientific">Rhizopus delemar (strain RA 99-880 / ATCC MYA-4621 / FGSC 9543 / NRRL 43880)</name>
    <name type="common">Mucormycosis agent</name>
    <name type="synonym">Rhizopus arrhizus var. delemar</name>
    <dbReference type="NCBI Taxonomy" id="246409"/>
    <lineage>
        <taxon>Eukaryota</taxon>
        <taxon>Fungi</taxon>
        <taxon>Fungi incertae sedis</taxon>
        <taxon>Mucoromycota</taxon>
        <taxon>Mucoromycotina</taxon>
        <taxon>Mucoromycetes</taxon>
        <taxon>Mucorales</taxon>
        <taxon>Mucorineae</taxon>
        <taxon>Rhizopodaceae</taxon>
        <taxon>Rhizopus</taxon>
    </lineage>
</organism>
<accession>I1C682</accession>
<proteinExistence type="predicted"/>
<evidence type="ECO:0000313" key="1">
    <source>
        <dbReference type="EMBL" id="EIE83962.1"/>
    </source>
</evidence>
<dbReference type="RefSeq" id="XP_067519358.1">
    <property type="nucleotide sequence ID" value="XM_067663257.1"/>
</dbReference>
<sequence length="90" mass="9886">MFTTSSTTLSSIQLTEQLDPLAAIGLFLCSQKLSITHLVSGGQDTSMKLLYKIAVNNVQQLLGEEEETTKRIRAICDNASVQLEKIKNCI</sequence>
<dbReference type="OrthoDB" id="2263259at2759"/>
<protein>
    <submittedName>
        <fullName evidence="1">Uncharacterized protein</fullName>
    </submittedName>
</protein>
<dbReference type="InParanoid" id="I1C682"/>
<dbReference type="EMBL" id="CH476737">
    <property type="protein sequence ID" value="EIE83962.1"/>
    <property type="molecule type" value="Genomic_DNA"/>
</dbReference>
<dbReference type="AlphaFoldDB" id="I1C682"/>
<name>I1C682_RHIO9</name>
<gene>
    <name evidence="1" type="ORF">RO3G_08667</name>
</gene>
<dbReference type="GeneID" id="93615638"/>
<dbReference type="VEuPathDB" id="FungiDB:RO3G_08667"/>
<keyword evidence="2" id="KW-1185">Reference proteome</keyword>
<dbReference type="OMA" id="AICDNIY"/>
<reference evidence="1 2" key="1">
    <citation type="journal article" date="2009" name="PLoS Genet.">
        <title>Genomic analysis of the basal lineage fungus Rhizopus oryzae reveals a whole-genome duplication.</title>
        <authorList>
            <person name="Ma L.-J."/>
            <person name="Ibrahim A.S."/>
            <person name="Skory C."/>
            <person name="Grabherr M.G."/>
            <person name="Burger G."/>
            <person name="Butler M."/>
            <person name="Elias M."/>
            <person name="Idnurm A."/>
            <person name="Lang B.F."/>
            <person name="Sone T."/>
            <person name="Abe A."/>
            <person name="Calvo S.E."/>
            <person name="Corrochano L.M."/>
            <person name="Engels R."/>
            <person name="Fu J."/>
            <person name="Hansberg W."/>
            <person name="Kim J.-M."/>
            <person name="Kodira C.D."/>
            <person name="Koehrsen M.J."/>
            <person name="Liu B."/>
            <person name="Miranda-Saavedra D."/>
            <person name="O'Leary S."/>
            <person name="Ortiz-Castellanos L."/>
            <person name="Poulter R."/>
            <person name="Rodriguez-Romero J."/>
            <person name="Ruiz-Herrera J."/>
            <person name="Shen Y.-Q."/>
            <person name="Zeng Q."/>
            <person name="Galagan J."/>
            <person name="Birren B.W."/>
            <person name="Cuomo C.A."/>
            <person name="Wickes B.L."/>
        </authorList>
    </citation>
    <scope>NUCLEOTIDE SEQUENCE [LARGE SCALE GENOMIC DNA]</scope>
    <source>
        <strain evidence="2">RA 99-880 / ATCC MYA-4621 / FGSC 9543 / NRRL 43880</strain>
    </source>
</reference>
<evidence type="ECO:0000313" key="2">
    <source>
        <dbReference type="Proteomes" id="UP000009138"/>
    </source>
</evidence>
<dbReference type="Proteomes" id="UP000009138">
    <property type="component" value="Unassembled WGS sequence"/>
</dbReference>